<evidence type="ECO:0000313" key="2">
    <source>
        <dbReference type="EMBL" id="KIS34785.1"/>
    </source>
</evidence>
<evidence type="ECO:0008006" key="4">
    <source>
        <dbReference type="Google" id="ProtNLM"/>
    </source>
</evidence>
<proteinExistence type="predicted"/>
<dbReference type="Pfam" id="PF10818">
    <property type="entry name" value="SecM_small"/>
    <property type="match status" value="1"/>
</dbReference>
<accession>A0A158SV91</accession>
<protein>
    <recommendedName>
        <fullName evidence="4">DUF2547 family protein</fullName>
    </recommendedName>
</protein>
<keyword evidence="1" id="KW-0732">Signal</keyword>
<evidence type="ECO:0000256" key="1">
    <source>
        <dbReference type="SAM" id="SignalP"/>
    </source>
</evidence>
<name>A0A158SV91_HAEIF</name>
<comment type="caution">
    <text evidence="2">The sequence shown here is derived from an EMBL/GenBank/DDBJ whole genome shotgun (WGS) entry which is preliminary data.</text>
</comment>
<dbReference type="NCBIfam" id="NF038363">
    <property type="entry name" value="SecM_small"/>
    <property type="match status" value="1"/>
</dbReference>
<evidence type="ECO:0000313" key="3">
    <source>
        <dbReference type="Proteomes" id="UP000050700"/>
    </source>
</evidence>
<organism evidence="2 3">
    <name type="scientific">Haemophilus influenzae</name>
    <dbReference type="NCBI Taxonomy" id="727"/>
    <lineage>
        <taxon>Bacteria</taxon>
        <taxon>Pseudomonadati</taxon>
        <taxon>Pseudomonadota</taxon>
        <taxon>Gammaproteobacteria</taxon>
        <taxon>Pasteurellales</taxon>
        <taxon>Pasteurellaceae</taxon>
        <taxon>Haemophilus</taxon>
    </lineage>
</organism>
<dbReference type="PATRIC" id="fig|727.582.peg.342"/>
<reference evidence="2 3" key="1">
    <citation type="submission" date="2014-05" db="EMBL/GenBank/DDBJ databases">
        <title>Methylome analysis of the phasevarions of Haemophilus influenzae.</title>
        <authorList>
            <person name="Atack J.M."/>
            <person name="Fox K.L."/>
            <person name="Power P.M."/>
            <person name="Clark T."/>
            <person name="Jurcisek J."/>
            <person name="Korlach J."/>
            <person name="Bakaletz L.O."/>
            <person name="Jennings M.P."/>
        </authorList>
    </citation>
    <scope>NUCLEOTIDE SEQUENCE [LARGE SCALE GENOMIC DNA]</scope>
    <source>
        <strain evidence="2 3">1209</strain>
    </source>
</reference>
<feature type="chain" id="PRO_5007632637" description="DUF2547 family protein" evidence="1">
    <location>
        <begin position="33"/>
        <end position="103"/>
    </location>
</feature>
<feature type="signal peptide" evidence="1">
    <location>
        <begin position="1"/>
        <end position="32"/>
    </location>
</feature>
<dbReference type="InterPro" id="IPR020508">
    <property type="entry name" value="SecM_small"/>
</dbReference>
<gene>
    <name evidence="2" type="ORF">NTHI1209_00387</name>
</gene>
<sequence length="103" mass="11645">MRRMISGTVKPNFWLRLLLSIIAIFALPNAQSFENQNNTENYSSSVSIQQALETVKVAREVQRQAIPQPSISRQTEKQLKIQPHFFTEALNISAPIRAGPLLI</sequence>
<dbReference type="Proteomes" id="UP000050700">
    <property type="component" value="Unassembled WGS sequence"/>
</dbReference>
<dbReference type="EMBL" id="JMQP01000002">
    <property type="protein sequence ID" value="KIS34785.1"/>
    <property type="molecule type" value="Genomic_DNA"/>
</dbReference>
<dbReference type="AlphaFoldDB" id="A0A158SV91"/>